<dbReference type="CDD" id="cd12168">
    <property type="entry name" value="Mand_dh_like"/>
    <property type="match status" value="1"/>
</dbReference>
<feature type="domain" description="D-isomer specific 2-hydroxyacid dehydrogenase NAD-binding" evidence="4">
    <location>
        <begin position="123"/>
        <end position="304"/>
    </location>
</feature>
<dbReference type="PROSITE" id="PS00671">
    <property type="entry name" value="D_2_HYDROXYACID_DH_3"/>
    <property type="match status" value="1"/>
</dbReference>
<dbReference type="Gene3D" id="3.40.50.720">
    <property type="entry name" value="NAD(P)-binding Rossmann-like Domain"/>
    <property type="match status" value="2"/>
</dbReference>
<comment type="similarity">
    <text evidence="2">Belongs to the D-isomer specific 2-hydroxyacid dehydrogenase family.</text>
</comment>
<evidence type="ECO:0000259" key="4">
    <source>
        <dbReference type="Pfam" id="PF02826"/>
    </source>
</evidence>
<reference evidence="5" key="1">
    <citation type="journal article" date="2020" name="Stud. Mycol.">
        <title>101 Dothideomycetes genomes: a test case for predicting lifestyles and emergence of pathogens.</title>
        <authorList>
            <person name="Haridas S."/>
            <person name="Albert R."/>
            <person name="Binder M."/>
            <person name="Bloem J."/>
            <person name="Labutti K."/>
            <person name="Salamov A."/>
            <person name="Andreopoulos B."/>
            <person name="Baker S."/>
            <person name="Barry K."/>
            <person name="Bills G."/>
            <person name="Bluhm B."/>
            <person name="Cannon C."/>
            <person name="Castanera R."/>
            <person name="Culley D."/>
            <person name="Daum C."/>
            <person name="Ezra D."/>
            <person name="Gonzalez J."/>
            <person name="Henrissat B."/>
            <person name="Kuo A."/>
            <person name="Liang C."/>
            <person name="Lipzen A."/>
            <person name="Lutzoni F."/>
            <person name="Magnuson J."/>
            <person name="Mondo S."/>
            <person name="Nolan M."/>
            <person name="Ohm R."/>
            <person name="Pangilinan J."/>
            <person name="Park H.-J."/>
            <person name="Ramirez L."/>
            <person name="Alfaro M."/>
            <person name="Sun H."/>
            <person name="Tritt A."/>
            <person name="Yoshinaga Y."/>
            <person name="Zwiers L.-H."/>
            <person name="Turgeon B."/>
            <person name="Goodwin S."/>
            <person name="Spatafora J."/>
            <person name="Crous P."/>
            <person name="Grigoriev I."/>
        </authorList>
    </citation>
    <scope>NUCLEOTIDE SEQUENCE</scope>
    <source>
        <strain evidence="5">CBS 262.69</strain>
    </source>
</reference>
<feature type="domain" description="D-isomer specific 2-hydroxyacid dehydrogenase catalytic" evidence="3">
    <location>
        <begin position="69"/>
        <end position="336"/>
    </location>
</feature>
<dbReference type="GO" id="GO:0005829">
    <property type="term" value="C:cytosol"/>
    <property type="evidence" value="ECO:0007669"/>
    <property type="project" value="TreeGrafter"/>
</dbReference>
<dbReference type="Pfam" id="PF00389">
    <property type="entry name" value="2-Hacid_dh"/>
    <property type="match status" value="1"/>
</dbReference>
<dbReference type="AlphaFoldDB" id="A0A6G1I8Y8"/>
<dbReference type="Proteomes" id="UP000799640">
    <property type="component" value="Unassembled WGS sequence"/>
</dbReference>
<dbReference type="FunFam" id="3.40.50.720:FF:000526">
    <property type="entry name" value="D-mandelate dehydrogenase, putative"/>
    <property type="match status" value="1"/>
</dbReference>
<evidence type="ECO:0000259" key="3">
    <source>
        <dbReference type="Pfam" id="PF00389"/>
    </source>
</evidence>
<dbReference type="Pfam" id="PF02826">
    <property type="entry name" value="2-Hacid_dh_C"/>
    <property type="match status" value="1"/>
</dbReference>
<accession>A0A6G1I8Y8</accession>
<proteinExistence type="inferred from homology"/>
<protein>
    <submittedName>
        <fullName evidence="5">D-isomer specific 2-hydroxyacid dehydrogenase</fullName>
    </submittedName>
</protein>
<dbReference type="EMBL" id="ML996688">
    <property type="protein sequence ID" value="KAF2404661.1"/>
    <property type="molecule type" value="Genomic_DNA"/>
</dbReference>
<evidence type="ECO:0000256" key="2">
    <source>
        <dbReference type="RuleBase" id="RU003719"/>
    </source>
</evidence>
<dbReference type="OrthoDB" id="9991913at2759"/>
<dbReference type="GO" id="GO:0051287">
    <property type="term" value="F:NAD binding"/>
    <property type="evidence" value="ECO:0007669"/>
    <property type="project" value="InterPro"/>
</dbReference>
<evidence type="ECO:0000313" key="6">
    <source>
        <dbReference type="Proteomes" id="UP000799640"/>
    </source>
</evidence>
<dbReference type="InterPro" id="IPR006139">
    <property type="entry name" value="D-isomer_2_OHA_DH_cat_dom"/>
</dbReference>
<dbReference type="InterPro" id="IPR029753">
    <property type="entry name" value="D-isomer_DH_CS"/>
</dbReference>
<gene>
    <name evidence="5" type="ORF">EJ06DRAFT_535809</name>
</gene>
<dbReference type="PANTHER" id="PTHR10996">
    <property type="entry name" value="2-HYDROXYACID DEHYDROGENASE-RELATED"/>
    <property type="match status" value="1"/>
</dbReference>
<evidence type="ECO:0000256" key="1">
    <source>
        <dbReference type="ARBA" id="ARBA00023002"/>
    </source>
</evidence>
<dbReference type="SUPFAM" id="SSF51735">
    <property type="entry name" value="NAD(P)-binding Rossmann-fold domains"/>
    <property type="match status" value="1"/>
</dbReference>
<keyword evidence="6" id="KW-1185">Reference proteome</keyword>
<sequence>MAKPTILHLGDDIRWNHDLYALLQTRFTIVRSHSMPRAEFKRALETHQFGDFAAMYRPFWNTGGEMGNWDEELIALLPPTCRIFTSAGAGFDWVDTRALASRNILYCNSAAACTESVADAALWLILHTFRNFGWSAASARSCDPARFWDANRNIAASTHNPNGHTLGIIGLGRIGVRVAQKARAACHMRVLYNDVRRMDPAVEVPLEATYYAELDAMLAEADCVLLATPFAGEKVMCALRFAAMKPGARFVNIARGKLVDEGALVGALRSGQIVAAGLDVHFDEPNINPELAGMDNVLLLSHTAGASLESHIGFEKLGIENILAFFETGKALTPVNLEFMGAKL</sequence>
<dbReference type="InterPro" id="IPR036291">
    <property type="entry name" value="NAD(P)-bd_dom_sf"/>
</dbReference>
<dbReference type="GO" id="GO:0030267">
    <property type="term" value="F:glyoxylate reductase (NADPH) activity"/>
    <property type="evidence" value="ECO:0007669"/>
    <property type="project" value="TreeGrafter"/>
</dbReference>
<dbReference type="PANTHER" id="PTHR10996:SF281">
    <property type="entry name" value="D-ISOMER SPECIFIC 2-HYDROXYACID DEHYDROGENASE NAD-BINDING DOMAIN-CONTAINING PROTEIN-RELATED"/>
    <property type="match status" value="1"/>
</dbReference>
<evidence type="ECO:0000313" key="5">
    <source>
        <dbReference type="EMBL" id="KAF2404661.1"/>
    </source>
</evidence>
<organism evidence="5 6">
    <name type="scientific">Trichodelitschia bisporula</name>
    <dbReference type="NCBI Taxonomy" id="703511"/>
    <lineage>
        <taxon>Eukaryota</taxon>
        <taxon>Fungi</taxon>
        <taxon>Dikarya</taxon>
        <taxon>Ascomycota</taxon>
        <taxon>Pezizomycotina</taxon>
        <taxon>Dothideomycetes</taxon>
        <taxon>Dothideomycetes incertae sedis</taxon>
        <taxon>Phaeotrichales</taxon>
        <taxon>Phaeotrichaceae</taxon>
        <taxon>Trichodelitschia</taxon>
    </lineage>
</organism>
<dbReference type="InterPro" id="IPR006140">
    <property type="entry name" value="D-isomer_DH_NAD-bd"/>
</dbReference>
<dbReference type="InterPro" id="IPR050223">
    <property type="entry name" value="D-isomer_2-hydroxyacid_DH"/>
</dbReference>
<keyword evidence="1 2" id="KW-0560">Oxidoreductase</keyword>
<name>A0A6G1I8Y8_9PEZI</name>
<dbReference type="GO" id="GO:0016618">
    <property type="term" value="F:hydroxypyruvate reductase [NAD(P)H] activity"/>
    <property type="evidence" value="ECO:0007669"/>
    <property type="project" value="TreeGrafter"/>
</dbReference>
<dbReference type="SUPFAM" id="SSF52283">
    <property type="entry name" value="Formate/glycerate dehydrogenase catalytic domain-like"/>
    <property type="match status" value="1"/>
</dbReference>